<proteinExistence type="predicted"/>
<organism evidence="3 4">
    <name type="scientific">Hohenbuehelia grisea</name>
    <dbReference type="NCBI Taxonomy" id="104357"/>
    <lineage>
        <taxon>Eukaryota</taxon>
        <taxon>Fungi</taxon>
        <taxon>Dikarya</taxon>
        <taxon>Basidiomycota</taxon>
        <taxon>Agaricomycotina</taxon>
        <taxon>Agaricomycetes</taxon>
        <taxon>Agaricomycetidae</taxon>
        <taxon>Agaricales</taxon>
        <taxon>Pleurotineae</taxon>
        <taxon>Pleurotaceae</taxon>
        <taxon>Hohenbuehelia</taxon>
    </lineage>
</organism>
<evidence type="ECO:0000256" key="2">
    <source>
        <dbReference type="ARBA" id="ARBA00022679"/>
    </source>
</evidence>
<protein>
    <recommendedName>
        <fullName evidence="5">Glycosyltransferase</fullName>
    </recommendedName>
</protein>
<dbReference type="PANTHER" id="PTHR48043">
    <property type="entry name" value="EG:EG0003.4 PROTEIN-RELATED"/>
    <property type="match status" value="1"/>
</dbReference>
<dbReference type="InterPro" id="IPR050271">
    <property type="entry name" value="UDP-glycosyltransferase"/>
</dbReference>
<evidence type="ECO:0000313" key="4">
    <source>
        <dbReference type="Proteomes" id="UP001556367"/>
    </source>
</evidence>
<keyword evidence="4" id="KW-1185">Reference proteome</keyword>
<keyword evidence="1" id="KW-0328">Glycosyltransferase</keyword>
<evidence type="ECO:0000256" key="1">
    <source>
        <dbReference type="ARBA" id="ARBA00022676"/>
    </source>
</evidence>
<reference evidence="4" key="1">
    <citation type="submission" date="2024-06" db="EMBL/GenBank/DDBJ databases">
        <title>Multi-omics analyses provide insights into the biosynthesis of the anticancer antibiotic pleurotin in Hohenbuehelia grisea.</title>
        <authorList>
            <person name="Weaver J.A."/>
            <person name="Alberti F."/>
        </authorList>
    </citation>
    <scope>NUCLEOTIDE SEQUENCE [LARGE SCALE GENOMIC DNA]</scope>
    <source>
        <strain evidence="4">T-177</strain>
    </source>
</reference>
<name>A0ABR3J961_9AGAR</name>
<evidence type="ECO:0008006" key="5">
    <source>
        <dbReference type="Google" id="ProtNLM"/>
    </source>
</evidence>
<dbReference type="CDD" id="cd03784">
    <property type="entry name" value="GT1_Gtf-like"/>
    <property type="match status" value="1"/>
</dbReference>
<evidence type="ECO:0000313" key="3">
    <source>
        <dbReference type="EMBL" id="KAL0952107.1"/>
    </source>
</evidence>
<dbReference type="SUPFAM" id="SSF53756">
    <property type="entry name" value="UDP-Glycosyltransferase/glycogen phosphorylase"/>
    <property type="match status" value="1"/>
</dbReference>
<gene>
    <name evidence="3" type="ORF">HGRIS_008738</name>
</gene>
<dbReference type="InterPro" id="IPR002213">
    <property type="entry name" value="UDP_glucos_trans"/>
</dbReference>
<comment type="caution">
    <text evidence="3">The sequence shown here is derived from an EMBL/GenBank/DDBJ whole genome shotgun (WGS) entry which is preliminary data.</text>
</comment>
<accession>A0ABR3J961</accession>
<dbReference type="Pfam" id="PF00201">
    <property type="entry name" value="UDPGT"/>
    <property type="match status" value="1"/>
</dbReference>
<dbReference type="Gene3D" id="3.40.50.2000">
    <property type="entry name" value="Glycogen Phosphorylase B"/>
    <property type="match status" value="2"/>
</dbReference>
<keyword evidence="2" id="KW-0808">Transferase</keyword>
<dbReference type="EMBL" id="JASNQZ010000011">
    <property type="protein sequence ID" value="KAL0952107.1"/>
    <property type="molecule type" value="Genomic_DNA"/>
</dbReference>
<sequence>MKLLLFTLSEYGQANTVLALAEELATRPEVQAIHICSFPALCERVNTLPGSIQLHPLDGPTCMEAAAARGFTAESLPHQPTLKSTDVFRTFDMLLHVYGDETYLALIDQCEMLLKMLEPDLVVVDMMCHFAADACRLLNRRYIINSPVNTLDIVRMSQPWLKGLWYYPAVFSGIPYPVPLTLFISNIAISLMMIIIFMSNPGMRALPEFRAKSGLKGRHPMRFDPNIDTICPAIEETDYPLVCPPNLHRFGPITLNAAPLYQSDPELKTWLDRRKTVVIGLGTHTIYSKDMINAFLHGLLDYLPAEMQVLWKVGKRDWSDEEIGAVGLDSERFRIVRWIISEPIAVMEHPNVVAYVHHGGANSFFECCLAGVPQIITAMWGDLYDNACKAEYRGIGVFGNRSVAPRVDAMEFGQALTRVVGPGPDATQMKENAMRISQLCRKAGGKKVAVDFILSMAAKGKQYIHQT</sequence>
<dbReference type="PANTHER" id="PTHR48043:SF145">
    <property type="entry name" value="FI06409P-RELATED"/>
    <property type="match status" value="1"/>
</dbReference>
<dbReference type="Proteomes" id="UP001556367">
    <property type="component" value="Unassembled WGS sequence"/>
</dbReference>